<proteinExistence type="predicted"/>
<dbReference type="GO" id="GO:0004672">
    <property type="term" value="F:protein kinase activity"/>
    <property type="evidence" value="ECO:0007669"/>
    <property type="project" value="InterPro"/>
</dbReference>
<feature type="signal peptide" evidence="2">
    <location>
        <begin position="1"/>
        <end position="23"/>
    </location>
</feature>
<sequence>MKLDGHLSLIAAFLLVSQQQSSAFVLQPIKLCSNVDARGIPRPLQVSASSTVRSDRRSDGSSRASSATTTSSNSRQRIQKKKTFADRTQEETNELIQDIIQAAIDAGPQAGPARTFEAYMAFSDTFREFMPRVGRPAPVLSVPKVVRTLFEKLGATYIKLGQFIASSPTIFPKEYVLEFQKCLDKTDPMEWRVIKRVIEQELGPISNTFAYLDTEPLASASIAQVHAAKLKTGEDVVIKVQKPGIDASLKADLSFIYVASRVLEFLQPDWERTSLSGIVGDIRSSMLEELDFEKEATNTEEFGRFLAQNNLLNQATAPKVYRNYTTKKVFTMERLHGVSMLDEETISKVTKYPEMGQQAIISALNIWTASVMKMPWFHADVHAGNLLLLNDGRIGFIDFGIVGRVSPKTFKAVNELSTALALGDYRGMAQAMCNMGATDETVDIDKFGRDIELVVNRIMSVQPDVTIVQMQDGSLGGSLDVDESEITNLLLELVDITEENGLKLPREFGLLVKQSLYFDRYIKILAPELDVMNDTRVSGIGEGTPATTMNNSDDARSSQKELVIDV</sequence>
<comment type="caution">
    <text evidence="4">The sequence shown here is derived from an EMBL/GenBank/DDBJ whole genome shotgun (WGS) entry which is preliminary data.</text>
</comment>
<dbReference type="PROSITE" id="PS50011">
    <property type="entry name" value="PROTEIN_KINASE_DOM"/>
    <property type="match status" value="1"/>
</dbReference>
<dbReference type="PANTHER" id="PTHR43173:SF22">
    <property type="entry name" value="OS07G0227800 PROTEIN"/>
    <property type="match status" value="1"/>
</dbReference>
<dbReference type="Proteomes" id="UP000693970">
    <property type="component" value="Unassembled WGS sequence"/>
</dbReference>
<dbReference type="PANTHER" id="PTHR43173">
    <property type="entry name" value="ABC1 FAMILY PROTEIN"/>
    <property type="match status" value="1"/>
</dbReference>
<protein>
    <submittedName>
        <fullName evidence="4">ABC1 family-domain containing protein</fullName>
    </submittedName>
</protein>
<keyword evidence="2" id="KW-0732">Signal</keyword>
<reference evidence="4" key="1">
    <citation type="journal article" date="2021" name="Sci. Rep.">
        <title>Diploid genomic architecture of Nitzschia inconspicua, an elite biomass production diatom.</title>
        <authorList>
            <person name="Oliver A."/>
            <person name="Podell S."/>
            <person name="Pinowska A."/>
            <person name="Traller J.C."/>
            <person name="Smith S.R."/>
            <person name="McClure R."/>
            <person name="Beliaev A."/>
            <person name="Bohutskyi P."/>
            <person name="Hill E.A."/>
            <person name="Rabines A."/>
            <person name="Zheng H."/>
            <person name="Allen L.Z."/>
            <person name="Kuo A."/>
            <person name="Grigoriev I.V."/>
            <person name="Allen A.E."/>
            <person name="Hazlebeck D."/>
            <person name="Allen E.E."/>
        </authorList>
    </citation>
    <scope>NUCLEOTIDE SEQUENCE</scope>
    <source>
        <strain evidence="4">Hildebrandi</strain>
    </source>
</reference>
<dbReference type="CDD" id="cd05121">
    <property type="entry name" value="ABC1_ADCK3-like"/>
    <property type="match status" value="1"/>
</dbReference>
<dbReference type="InterPro" id="IPR000719">
    <property type="entry name" value="Prot_kinase_dom"/>
</dbReference>
<feature type="compositionally biased region" description="Basic and acidic residues" evidence="1">
    <location>
        <begin position="553"/>
        <end position="566"/>
    </location>
</feature>
<evidence type="ECO:0000259" key="3">
    <source>
        <dbReference type="PROSITE" id="PS50011"/>
    </source>
</evidence>
<dbReference type="AlphaFoldDB" id="A0A9K3L2R1"/>
<feature type="region of interest" description="Disordered" evidence="1">
    <location>
        <begin position="46"/>
        <end position="89"/>
    </location>
</feature>
<evidence type="ECO:0000256" key="2">
    <source>
        <dbReference type="SAM" id="SignalP"/>
    </source>
</evidence>
<dbReference type="Pfam" id="PF03109">
    <property type="entry name" value="ABC1"/>
    <property type="match status" value="1"/>
</dbReference>
<dbReference type="EMBL" id="JAGRRH010000016">
    <property type="protein sequence ID" value="KAG7353611.1"/>
    <property type="molecule type" value="Genomic_DNA"/>
</dbReference>
<feature type="region of interest" description="Disordered" evidence="1">
    <location>
        <begin position="541"/>
        <end position="566"/>
    </location>
</feature>
<feature type="compositionally biased region" description="Low complexity" evidence="1">
    <location>
        <begin position="61"/>
        <end position="75"/>
    </location>
</feature>
<evidence type="ECO:0000313" key="4">
    <source>
        <dbReference type="EMBL" id="KAG7353611.1"/>
    </source>
</evidence>
<accession>A0A9K3L2R1</accession>
<organism evidence="4 5">
    <name type="scientific">Nitzschia inconspicua</name>
    <dbReference type="NCBI Taxonomy" id="303405"/>
    <lineage>
        <taxon>Eukaryota</taxon>
        <taxon>Sar</taxon>
        <taxon>Stramenopiles</taxon>
        <taxon>Ochrophyta</taxon>
        <taxon>Bacillariophyta</taxon>
        <taxon>Bacillariophyceae</taxon>
        <taxon>Bacillariophycidae</taxon>
        <taxon>Bacillariales</taxon>
        <taxon>Bacillariaceae</taxon>
        <taxon>Nitzschia</taxon>
    </lineage>
</organism>
<dbReference type="InterPro" id="IPR004147">
    <property type="entry name" value="ABC1_dom"/>
</dbReference>
<evidence type="ECO:0000256" key="1">
    <source>
        <dbReference type="SAM" id="MobiDB-lite"/>
    </source>
</evidence>
<dbReference type="OrthoDB" id="427480at2759"/>
<reference evidence="4" key="2">
    <citation type="submission" date="2021-04" db="EMBL/GenBank/DDBJ databases">
        <authorList>
            <person name="Podell S."/>
        </authorList>
    </citation>
    <scope>NUCLEOTIDE SEQUENCE</scope>
    <source>
        <strain evidence="4">Hildebrandi</strain>
    </source>
</reference>
<evidence type="ECO:0000313" key="5">
    <source>
        <dbReference type="Proteomes" id="UP000693970"/>
    </source>
</evidence>
<feature type="domain" description="Protein kinase" evidence="3">
    <location>
        <begin position="211"/>
        <end position="566"/>
    </location>
</feature>
<gene>
    <name evidence="4" type="ORF">IV203_002966</name>
</gene>
<dbReference type="InterPro" id="IPR051130">
    <property type="entry name" value="Mito_struct-func_regulator"/>
</dbReference>
<name>A0A9K3L2R1_9STRA</name>
<keyword evidence="5" id="KW-1185">Reference proteome</keyword>
<feature type="chain" id="PRO_5039939382" evidence="2">
    <location>
        <begin position="24"/>
        <end position="566"/>
    </location>
</feature>
<dbReference type="GO" id="GO:0005524">
    <property type="term" value="F:ATP binding"/>
    <property type="evidence" value="ECO:0007669"/>
    <property type="project" value="InterPro"/>
</dbReference>